<proteinExistence type="predicted"/>
<evidence type="ECO:0000313" key="1">
    <source>
        <dbReference type="EMBL" id="KAF2117056.1"/>
    </source>
</evidence>
<keyword evidence="2" id="KW-1185">Reference proteome</keyword>
<dbReference type="OrthoDB" id="3801272at2759"/>
<dbReference type="Proteomes" id="UP000799770">
    <property type="component" value="Unassembled WGS sequence"/>
</dbReference>
<organism evidence="1 2">
    <name type="scientific">Lophiotrema nucula</name>
    <dbReference type="NCBI Taxonomy" id="690887"/>
    <lineage>
        <taxon>Eukaryota</taxon>
        <taxon>Fungi</taxon>
        <taxon>Dikarya</taxon>
        <taxon>Ascomycota</taxon>
        <taxon>Pezizomycotina</taxon>
        <taxon>Dothideomycetes</taxon>
        <taxon>Pleosporomycetidae</taxon>
        <taxon>Pleosporales</taxon>
        <taxon>Lophiotremataceae</taxon>
        <taxon>Lophiotrema</taxon>
    </lineage>
</organism>
<protein>
    <submittedName>
        <fullName evidence="1">Uncharacterized protein</fullName>
    </submittedName>
</protein>
<name>A0A6A5ZCX0_9PLEO</name>
<dbReference type="EMBL" id="ML977319">
    <property type="protein sequence ID" value="KAF2117056.1"/>
    <property type="molecule type" value="Genomic_DNA"/>
</dbReference>
<evidence type="ECO:0000313" key="2">
    <source>
        <dbReference type="Proteomes" id="UP000799770"/>
    </source>
</evidence>
<dbReference type="AlphaFoldDB" id="A0A6A5ZCX0"/>
<gene>
    <name evidence="1" type="ORF">BDV96DRAFT_598001</name>
</gene>
<accession>A0A6A5ZCX0</accession>
<reference evidence="1" key="1">
    <citation type="journal article" date="2020" name="Stud. Mycol.">
        <title>101 Dothideomycetes genomes: a test case for predicting lifestyles and emergence of pathogens.</title>
        <authorList>
            <person name="Haridas S."/>
            <person name="Albert R."/>
            <person name="Binder M."/>
            <person name="Bloem J."/>
            <person name="Labutti K."/>
            <person name="Salamov A."/>
            <person name="Andreopoulos B."/>
            <person name="Baker S."/>
            <person name="Barry K."/>
            <person name="Bills G."/>
            <person name="Bluhm B."/>
            <person name="Cannon C."/>
            <person name="Castanera R."/>
            <person name="Culley D."/>
            <person name="Daum C."/>
            <person name="Ezra D."/>
            <person name="Gonzalez J."/>
            <person name="Henrissat B."/>
            <person name="Kuo A."/>
            <person name="Liang C."/>
            <person name="Lipzen A."/>
            <person name="Lutzoni F."/>
            <person name="Magnuson J."/>
            <person name="Mondo S."/>
            <person name="Nolan M."/>
            <person name="Ohm R."/>
            <person name="Pangilinan J."/>
            <person name="Park H.-J."/>
            <person name="Ramirez L."/>
            <person name="Alfaro M."/>
            <person name="Sun H."/>
            <person name="Tritt A."/>
            <person name="Yoshinaga Y."/>
            <person name="Zwiers L.-H."/>
            <person name="Turgeon B."/>
            <person name="Goodwin S."/>
            <person name="Spatafora J."/>
            <person name="Crous P."/>
            <person name="Grigoriev I."/>
        </authorList>
    </citation>
    <scope>NUCLEOTIDE SEQUENCE</scope>
    <source>
        <strain evidence="1">CBS 627.86</strain>
    </source>
</reference>
<sequence length="580" mass="66996">MTTHEPLAVSAENERLYDKTALEKRAARAAKRKTCTKSSPSPPPLPAWLRHYSLFEVPFFVGDAKLRKWKPLNRYRPDEWYTEIELFLNELWKARVVETIDTRIDSFSSPIRCKSPRVGSNHTTASESATARALNVMELLEAILIAAGPQAQLDAYNVCHRWRDAAIYTIRSQVKFARLCEEYPSSAIGYDAQEMIAFEDALVLAHQDVRNPAAPDYPLYFPARLTQSCDLSQEMWETFHEFDDLQRQAIADGGSCQARRCRNAGIFPTEEIEDNIWAAPDQSPPHEPSWLDFSQFNVNPYLPGIFSGGMRERLGSLEITLSPTASGHPLLKEQSILSPLLEPLLSTYITQPPCRTIGLFTWEPLLEMYGHSQLSFLTHLHDKDGIRTITLLNALDQVTNLVIERWVGYAKQLRQWISGGHWKYDVWTVPGAPKIVILLSNDEILSRNYEIPPNAREDEDPAYTHQSQWIQTVNREPRLERQREWMSDDTMKPPRPQVQEVAVFPGLYHIAQNPDLFEASSWFEPEVRPLHRKLLERIRRRSEELDWMYPYSWLQMRNAFGGLDLEPVERREEDEIPKQE</sequence>